<dbReference type="InterPro" id="IPR051311">
    <property type="entry name" value="DedA_domain"/>
</dbReference>
<reference evidence="2 3" key="1">
    <citation type="submission" date="2019-07" db="EMBL/GenBank/DDBJ databases">
        <title>The pathways for chlorine oxyanion respiration interact through the shared metabolite chlorate.</title>
        <authorList>
            <person name="Barnum T.P."/>
            <person name="Cheng Y."/>
            <person name="Hill K.A."/>
            <person name="Lucas L.N."/>
            <person name="Carlson H.K."/>
            <person name="Coates J.D."/>
        </authorList>
    </citation>
    <scope>NUCLEOTIDE SEQUENCE [LARGE SCALE GENOMIC DNA]</scope>
    <source>
        <strain evidence="2 3">SFB-3</strain>
    </source>
</reference>
<dbReference type="Proteomes" id="UP000319502">
    <property type="component" value="Unassembled WGS sequence"/>
</dbReference>
<organism evidence="2 3">
    <name type="scientific">Denitromonas halophila</name>
    <dbReference type="NCBI Taxonomy" id="1629404"/>
    <lineage>
        <taxon>Bacteria</taxon>
        <taxon>Pseudomonadati</taxon>
        <taxon>Pseudomonadota</taxon>
        <taxon>Betaproteobacteria</taxon>
        <taxon>Rhodocyclales</taxon>
        <taxon>Zoogloeaceae</taxon>
        <taxon>Denitromonas</taxon>
    </lineage>
</organism>
<accession>A0A557QEQ8</accession>
<comment type="caution">
    <text evidence="2">The sequence shown here is derived from an EMBL/GenBank/DDBJ whole genome shotgun (WGS) entry which is preliminary data.</text>
</comment>
<dbReference type="AlphaFoldDB" id="A0A557QEQ8"/>
<keyword evidence="1" id="KW-1133">Transmembrane helix</keyword>
<dbReference type="OrthoDB" id="5419086at2"/>
<dbReference type="EMBL" id="VMNK01000020">
    <property type="protein sequence ID" value="TVO51409.1"/>
    <property type="molecule type" value="Genomic_DNA"/>
</dbReference>
<dbReference type="PANTHER" id="PTHR42709">
    <property type="entry name" value="ALKALINE PHOSPHATASE LIKE PROTEIN"/>
    <property type="match status" value="1"/>
</dbReference>
<dbReference type="RefSeq" id="WP_144311222.1">
    <property type="nucleotide sequence ID" value="NZ_VMNK01000020.1"/>
</dbReference>
<sequence length="140" mass="14448">MEVLTWLDPGPDTGLGAVFVASFLAATLLPGGSELVFAGFLQLHPELAWPALALATLGNTLGGMTTYAMARAIPHGATPPRAAWIERHGAPVLILAWAPVVGDALCAAAGWLRLPPVACAAWMALGKLLRYAVIQAAALS</sequence>
<evidence type="ECO:0000256" key="1">
    <source>
        <dbReference type="SAM" id="Phobius"/>
    </source>
</evidence>
<feature type="transmembrane region" description="Helical" evidence="1">
    <location>
        <begin position="47"/>
        <end position="70"/>
    </location>
</feature>
<evidence type="ECO:0000313" key="3">
    <source>
        <dbReference type="Proteomes" id="UP000319502"/>
    </source>
</evidence>
<keyword evidence="3" id="KW-1185">Reference proteome</keyword>
<dbReference type="PANTHER" id="PTHR42709:SF4">
    <property type="entry name" value="INNER MEMBRANE PROTEIN YQAA"/>
    <property type="match status" value="1"/>
</dbReference>
<keyword evidence="1" id="KW-0472">Membrane</keyword>
<name>A0A557QEQ8_9RHOO</name>
<gene>
    <name evidence="2" type="ORF">FHP91_19750</name>
</gene>
<feature type="transmembrane region" description="Helical" evidence="1">
    <location>
        <begin position="90"/>
        <end position="112"/>
    </location>
</feature>
<keyword evidence="1" id="KW-0812">Transmembrane</keyword>
<evidence type="ECO:0000313" key="2">
    <source>
        <dbReference type="EMBL" id="TVO51409.1"/>
    </source>
</evidence>
<feature type="transmembrane region" description="Helical" evidence="1">
    <location>
        <begin position="15"/>
        <end position="40"/>
    </location>
</feature>
<protein>
    <submittedName>
        <fullName evidence="2">DedA family protein</fullName>
    </submittedName>
</protein>
<proteinExistence type="predicted"/>